<accession>G8YGN6</accession>
<gene>
    <name evidence="4" type="primary">Piso0_002914</name>
    <name evidence="3" type="ORF">GNLVRS01_PISO0G00798g</name>
    <name evidence="4" type="ORF">GNLVRS01_PISO0H00799g</name>
</gene>
<protein>
    <submittedName>
        <fullName evidence="4">Piso0_002914 protein</fullName>
    </submittedName>
</protein>
<keyword evidence="1" id="KW-0472">Membrane</keyword>
<evidence type="ECO:0000313" key="5">
    <source>
        <dbReference type="Proteomes" id="UP000005222"/>
    </source>
</evidence>
<dbReference type="InParanoid" id="G8YGN6"/>
<dbReference type="HOGENOM" id="CLU_1928379_0_0_1"/>
<keyword evidence="1" id="KW-0812">Transmembrane</keyword>
<evidence type="ECO:0000313" key="4">
    <source>
        <dbReference type="EMBL" id="CCE80588.1"/>
    </source>
</evidence>
<reference evidence="5" key="2">
    <citation type="journal article" date="2012" name="G3 (Bethesda)">
        <title>Pichia sorbitophila, an interspecies yeast hybrid reveals early steps of genome resolution following polyploidization.</title>
        <authorList>
            <person name="Leh Louis V."/>
            <person name="Despons L."/>
            <person name="Friedrich A."/>
            <person name="Martin T."/>
            <person name="Durrens P."/>
            <person name="Casaregola S."/>
            <person name="Neuveglise C."/>
            <person name="Fairhead C."/>
            <person name="Marck C."/>
            <person name="Cruz J.A."/>
            <person name="Straub M.L."/>
            <person name="Kugler V."/>
            <person name="Sacerdot C."/>
            <person name="Uzunov Z."/>
            <person name="Thierry A."/>
            <person name="Weiss S."/>
            <person name="Bleykasten C."/>
            <person name="De Montigny J."/>
            <person name="Jacques N."/>
            <person name="Jung P."/>
            <person name="Lemaire M."/>
            <person name="Mallet S."/>
            <person name="Morel G."/>
            <person name="Richard G.F."/>
            <person name="Sarkar A."/>
            <person name="Savel G."/>
            <person name="Schacherer J."/>
            <person name="Seret M.L."/>
            <person name="Talla E."/>
            <person name="Samson G."/>
            <person name="Jubin C."/>
            <person name="Poulain J."/>
            <person name="Vacherie B."/>
            <person name="Barbe V."/>
            <person name="Pelletier E."/>
            <person name="Sherman D.J."/>
            <person name="Westhof E."/>
            <person name="Weissenbach J."/>
            <person name="Baret P.V."/>
            <person name="Wincker P."/>
            <person name="Gaillardin C."/>
            <person name="Dujon B."/>
            <person name="Souciet J.L."/>
        </authorList>
    </citation>
    <scope>NUCLEOTIDE SEQUENCE [LARGE SCALE GENOMIC DNA]</scope>
    <source>
        <strain evidence="5">ATCC MYA-4447 / BCRC 22081 / CBS 7064 / NBRC 10061 / NRRL Y-12695</strain>
    </source>
</reference>
<evidence type="ECO:0000256" key="1">
    <source>
        <dbReference type="SAM" id="Phobius"/>
    </source>
</evidence>
<organism evidence="4 5">
    <name type="scientific">Pichia sorbitophila (strain ATCC MYA-4447 / BCRC 22081 / CBS 7064 / NBRC 10061 / NRRL Y-12695)</name>
    <name type="common">Hybrid yeast</name>
    <dbReference type="NCBI Taxonomy" id="559304"/>
    <lineage>
        <taxon>Eukaryota</taxon>
        <taxon>Fungi</taxon>
        <taxon>Dikarya</taxon>
        <taxon>Ascomycota</taxon>
        <taxon>Saccharomycotina</taxon>
        <taxon>Pichiomycetes</taxon>
        <taxon>Debaryomycetaceae</taxon>
        <taxon>Millerozyma</taxon>
    </lineage>
</organism>
<evidence type="ECO:0000313" key="3">
    <source>
        <dbReference type="EMBL" id="CCE79823.1"/>
    </source>
</evidence>
<reference evidence="4" key="1">
    <citation type="submission" date="2011-10" db="EMBL/GenBank/DDBJ databases">
        <authorList>
            <person name="Genoscope - CEA"/>
        </authorList>
    </citation>
    <scope>NUCLEOTIDE SEQUENCE</scope>
</reference>
<keyword evidence="5" id="KW-1185">Reference proteome</keyword>
<dbReference type="EMBL" id="FO082053">
    <property type="protein sequence ID" value="CCE79823.1"/>
    <property type="molecule type" value="Genomic_DNA"/>
</dbReference>
<keyword evidence="1" id="KW-1133">Transmembrane helix</keyword>
<sequence length="131" mass="14976">MCIFFLLIRWFSVPAAAFLTCWDATSAQHSVYMRFQGTRFCGPVPCYCLLFIIILLHAFVYMTHVVFKVHGQPYMGRRTASAASRAAVQPPGMLSCPSRHHEPVLYKCVDVLIHKVLYDVCRYFSDSTEMS</sequence>
<dbReference type="AlphaFoldDB" id="G8YGN6"/>
<feature type="transmembrane region" description="Helical" evidence="1">
    <location>
        <begin position="42"/>
        <end position="67"/>
    </location>
</feature>
<dbReference type="Proteomes" id="UP000005222">
    <property type="component" value="Chromosome G"/>
</dbReference>
<feature type="signal peptide" evidence="2">
    <location>
        <begin position="1"/>
        <end position="17"/>
    </location>
</feature>
<evidence type="ECO:0000256" key="2">
    <source>
        <dbReference type="SAM" id="SignalP"/>
    </source>
</evidence>
<name>G8YGN6_PICSO</name>
<keyword evidence="2" id="KW-0732">Signal</keyword>
<feature type="chain" id="PRO_5007664774" evidence="2">
    <location>
        <begin position="18"/>
        <end position="131"/>
    </location>
</feature>
<dbReference type="EMBL" id="FO082052">
    <property type="protein sequence ID" value="CCE80588.1"/>
    <property type="molecule type" value="Genomic_DNA"/>
</dbReference>
<dbReference type="Proteomes" id="UP000005222">
    <property type="component" value="Chromosome H"/>
</dbReference>
<proteinExistence type="predicted"/>